<evidence type="ECO:0000256" key="2">
    <source>
        <dbReference type="ARBA" id="ARBA00004174"/>
    </source>
</evidence>
<evidence type="ECO:0000256" key="1">
    <source>
        <dbReference type="ARBA" id="ARBA00001971"/>
    </source>
</evidence>
<dbReference type="PANTHER" id="PTHR24292">
    <property type="entry name" value="CYTOCHROME P450"/>
    <property type="match status" value="1"/>
</dbReference>
<protein>
    <submittedName>
        <fullName evidence="13">Cytochrome P450 6d3</fullName>
    </submittedName>
</protein>
<feature type="non-terminal residue" evidence="13">
    <location>
        <position position="76"/>
    </location>
</feature>
<keyword evidence="11" id="KW-0503">Monooxygenase</keyword>
<dbReference type="InterPro" id="IPR050476">
    <property type="entry name" value="Insect_CytP450_Detox"/>
</dbReference>
<evidence type="ECO:0000256" key="6">
    <source>
        <dbReference type="ARBA" id="ARBA00022723"/>
    </source>
</evidence>
<evidence type="ECO:0000256" key="4">
    <source>
        <dbReference type="ARBA" id="ARBA00010617"/>
    </source>
</evidence>
<evidence type="ECO:0000256" key="3">
    <source>
        <dbReference type="ARBA" id="ARBA00004406"/>
    </source>
</evidence>
<dbReference type="GO" id="GO:0016705">
    <property type="term" value="F:oxidoreductase activity, acting on paired donors, with incorporation or reduction of molecular oxygen"/>
    <property type="evidence" value="ECO:0007669"/>
    <property type="project" value="InterPro"/>
</dbReference>
<dbReference type="GO" id="GO:0004497">
    <property type="term" value="F:monooxygenase activity"/>
    <property type="evidence" value="ECO:0007669"/>
    <property type="project" value="UniProtKB-KW"/>
</dbReference>
<keyword evidence="6" id="KW-0479">Metal-binding</keyword>
<dbReference type="PANTHER" id="PTHR24292:SF54">
    <property type="entry name" value="CYP9F3-RELATED"/>
    <property type="match status" value="1"/>
</dbReference>
<evidence type="ECO:0000256" key="12">
    <source>
        <dbReference type="ARBA" id="ARBA00023136"/>
    </source>
</evidence>
<dbReference type="Gene3D" id="1.10.630.10">
    <property type="entry name" value="Cytochrome P450"/>
    <property type="match status" value="1"/>
</dbReference>
<keyword evidence="14" id="KW-1185">Reference proteome</keyword>
<organism evidence="14">
    <name type="scientific">Harpegnathos saltator</name>
    <name type="common">Jerdon's jumping ant</name>
    <dbReference type="NCBI Taxonomy" id="610380"/>
    <lineage>
        <taxon>Eukaryota</taxon>
        <taxon>Metazoa</taxon>
        <taxon>Ecdysozoa</taxon>
        <taxon>Arthropoda</taxon>
        <taxon>Hexapoda</taxon>
        <taxon>Insecta</taxon>
        <taxon>Pterygota</taxon>
        <taxon>Neoptera</taxon>
        <taxon>Endopterygota</taxon>
        <taxon>Hymenoptera</taxon>
        <taxon>Apocrita</taxon>
        <taxon>Aculeata</taxon>
        <taxon>Formicoidea</taxon>
        <taxon>Formicidae</taxon>
        <taxon>Ponerinae</taxon>
        <taxon>Ponerini</taxon>
        <taxon>Harpegnathos</taxon>
    </lineage>
</organism>
<keyword evidence="10" id="KW-0408">Iron</keyword>
<name>E2BDD8_HARSA</name>
<dbReference type="EMBL" id="GL447595">
    <property type="protein sequence ID" value="EFN86292.1"/>
    <property type="molecule type" value="Genomic_DNA"/>
</dbReference>
<keyword evidence="8" id="KW-0492">Microsome</keyword>
<accession>E2BDD8</accession>
<dbReference type="InterPro" id="IPR036396">
    <property type="entry name" value="Cyt_P450_sf"/>
</dbReference>
<dbReference type="InterPro" id="IPR001128">
    <property type="entry name" value="Cyt_P450"/>
</dbReference>
<evidence type="ECO:0000256" key="5">
    <source>
        <dbReference type="ARBA" id="ARBA00022617"/>
    </source>
</evidence>
<evidence type="ECO:0000256" key="8">
    <source>
        <dbReference type="ARBA" id="ARBA00022848"/>
    </source>
</evidence>
<dbReference type="InParanoid" id="E2BDD8"/>
<evidence type="ECO:0000313" key="13">
    <source>
        <dbReference type="EMBL" id="EFN86292.1"/>
    </source>
</evidence>
<dbReference type="OMA" id="GINSHQK"/>
<evidence type="ECO:0000313" key="14">
    <source>
        <dbReference type="Proteomes" id="UP000008237"/>
    </source>
</evidence>
<keyword evidence="7" id="KW-0256">Endoplasmic reticulum</keyword>
<dbReference type="Proteomes" id="UP000008237">
    <property type="component" value="Unassembled WGS sequence"/>
</dbReference>
<comment type="cofactor">
    <cofactor evidence="1">
        <name>heme</name>
        <dbReference type="ChEBI" id="CHEBI:30413"/>
    </cofactor>
</comment>
<keyword evidence="12" id="KW-0472">Membrane</keyword>
<gene>
    <name evidence="13" type="ORF">EAI_13506</name>
</gene>
<proteinExistence type="inferred from homology"/>
<dbReference type="GO" id="GO:0005789">
    <property type="term" value="C:endoplasmic reticulum membrane"/>
    <property type="evidence" value="ECO:0007669"/>
    <property type="project" value="UniProtKB-SubCell"/>
</dbReference>
<evidence type="ECO:0000256" key="10">
    <source>
        <dbReference type="ARBA" id="ARBA00023004"/>
    </source>
</evidence>
<dbReference type="Pfam" id="PF00067">
    <property type="entry name" value="p450"/>
    <property type="match status" value="1"/>
</dbReference>
<dbReference type="GO" id="GO:0005506">
    <property type="term" value="F:iron ion binding"/>
    <property type="evidence" value="ECO:0007669"/>
    <property type="project" value="InterPro"/>
</dbReference>
<evidence type="ECO:0000256" key="11">
    <source>
        <dbReference type="ARBA" id="ARBA00023033"/>
    </source>
</evidence>
<reference evidence="13 14" key="1">
    <citation type="journal article" date="2010" name="Science">
        <title>Genomic comparison of the ants Camponotus floridanus and Harpegnathos saltator.</title>
        <authorList>
            <person name="Bonasio R."/>
            <person name="Zhang G."/>
            <person name="Ye C."/>
            <person name="Mutti N.S."/>
            <person name="Fang X."/>
            <person name="Qin N."/>
            <person name="Donahue G."/>
            <person name="Yang P."/>
            <person name="Li Q."/>
            <person name="Li C."/>
            <person name="Zhang P."/>
            <person name="Huang Z."/>
            <person name="Berger S.L."/>
            <person name="Reinberg D."/>
            <person name="Wang J."/>
            <person name="Liebig J."/>
        </authorList>
    </citation>
    <scope>NUCLEOTIDE SEQUENCE [LARGE SCALE GENOMIC DNA]</scope>
    <source>
        <strain evidence="13 14">R22 G/1</strain>
    </source>
</reference>
<feature type="non-terminal residue" evidence="13">
    <location>
        <position position="1"/>
    </location>
</feature>
<evidence type="ECO:0000256" key="9">
    <source>
        <dbReference type="ARBA" id="ARBA00023002"/>
    </source>
</evidence>
<dbReference type="SUPFAM" id="SSF48264">
    <property type="entry name" value="Cytochrome P450"/>
    <property type="match status" value="1"/>
</dbReference>
<evidence type="ECO:0000256" key="7">
    <source>
        <dbReference type="ARBA" id="ARBA00022824"/>
    </source>
</evidence>
<comment type="similarity">
    <text evidence="4">Belongs to the cytochrome P450 family.</text>
</comment>
<keyword evidence="5" id="KW-0349">Heme</keyword>
<dbReference type="GO" id="GO:0020037">
    <property type="term" value="F:heme binding"/>
    <property type="evidence" value="ECO:0007669"/>
    <property type="project" value="InterPro"/>
</dbReference>
<sequence length="76" mass="9417">FFQNAYMKYKEHRVFVMYTYFKPNLMITDLDLIRIVLMKEFKSFHDRGWYSNEKIDPMSGQLFLLSGKKWRNLRIQ</sequence>
<keyword evidence="9" id="KW-0560">Oxidoreductase</keyword>
<dbReference type="AlphaFoldDB" id="E2BDD8"/>
<comment type="subcellular location">
    <subcellularLocation>
        <location evidence="3">Endoplasmic reticulum membrane</location>
        <topology evidence="3">Peripheral membrane protein</topology>
    </subcellularLocation>
    <subcellularLocation>
        <location evidence="2">Microsome membrane</location>
        <topology evidence="2">Peripheral membrane protein</topology>
    </subcellularLocation>
</comment>